<feature type="transmembrane region" description="Helical" evidence="8">
    <location>
        <begin position="211"/>
        <end position="228"/>
    </location>
</feature>
<keyword evidence="4" id="KW-1003">Cell membrane</keyword>
<feature type="transmembrane region" description="Helical" evidence="8">
    <location>
        <begin position="300"/>
        <end position="330"/>
    </location>
</feature>
<accession>A0A562J877</accession>
<dbReference type="GO" id="GO:0005886">
    <property type="term" value="C:plasma membrane"/>
    <property type="evidence" value="ECO:0007669"/>
    <property type="project" value="UniProtKB-SubCell"/>
</dbReference>
<evidence type="ECO:0000256" key="2">
    <source>
        <dbReference type="ARBA" id="ARBA00009773"/>
    </source>
</evidence>
<evidence type="ECO:0000256" key="1">
    <source>
        <dbReference type="ARBA" id="ARBA00004651"/>
    </source>
</evidence>
<dbReference type="Pfam" id="PF01594">
    <property type="entry name" value="AI-2E_transport"/>
    <property type="match status" value="1"/>
</dbReference>
<reference evidence="9 10" key="1">
    <citation type="submission" date="2019-07" db="EMBL/GenBank/DDBJ databases">
        <title>Genomic Encyclopedia of Type Strains, Phase I: the one thousand microbial genomes (KMG-I) project.</title>
        <authorList>
            <person name="Kyrpides N."/>
        </authorList>
    </citation>
    <scope>NUCLEOTIDE SEQUENCE [LARGE SCALE GENOMIC DNA]</scope>
    <source>
        <strain evidence="9 10">DSM 13558</strain>
    </source>
</reference>
<dbReference type="EMBL" id="VLKH01000006">
    <property type="protein sequence ID" value="TWH79317.1"/>
    <property type="molecule type" value="Genomic_DNA"/>
</dbReference>
<comment type="subcellular location">
    <subcellularLocation>
        <location evidence="1">Cell membrane</location>
        <topology evidence="1">Multi-pass membrane protein</topology>
    </subcellularLocation>
</comment>
<keyword evidence="3" id="KW-0813">Transport</keyword>
<proteinExistence type="inferred from homology"/>
<dbReference type="InterPro" id="IPR002549">
    <property type="entry name" value="AI-2E-like"/>
</dbReference>
<dbReference type="PANTHER" id="PTHR21716:SF53">
    <property type="entry name" value="PERMEASE PERM-RELATED"/>
    <property type="match status" value="1"/>
</dbReference>
<organism evidence="9 10">
    <name type="scientific">Sedimentibacter saalensis</name>
    <dbReference type="NCBI Taxonomy" id="130788"/>
    <lineage>
        <taxon>Bacteria</taxon>
        <taxon>Bacillati</taxon>
        <taxon>Bacillota</taxon>
        <taxon>Tissierellia</taxon>
        <taxon>Sedimentibacter</taxon>
    </lineage>
</organism>
<evidence type="ECO:0000256" key="4">
    <source>
        <dbReference type="ARBA" id="ARBA00022475"/>
    </source>
</evidence>
<sequence>MFMALTILLIVFNPGAFSWIIDSFKPIIYALIIAYLLDSVVEFFMKKLKVRRAQGIFLACIILIGLISTLVYKVVPQIVENINNIVNFIMDGNVDVVQIVTDLKDRINHPYVVYVTDYILEASESVKELMNDLLLRVSNMLMRLVTNIGSSAFTVVTSFIINIYMLSEKEDILARGRRFIYAYFNHHKARKTLEAFSRGNKIFKSFLNGKLLDSAIVGVICVVVFYIFKVPYAPLMGTIIGVFNIIPYFGPIIGSVPVVIVSFFVDPPKAVYALIIIIVIQQLDANILDPKIVGNNVGVSPFWIITSVTLGGNLFGIPGMILGVPVVVLIKTIIEEAVDMRLIEKGICDIEKEKMRENKK</sequence>
<evidence type="ECO:0000313" key="10">
    <source>
        <dbReference type="Proteomes" id="UP000315343"/>
    </source>
</evidence>
<keyword evidence="10" id="KW-1185">Reference proteome</keyword>
<feature type="transmembrane region" description="Helical" evidence="8">
    <location>
        <begin position="56"/>
        <end position="75"/>
    </location>
</feature>
<evidence type="ECO:0000256" key="3">
    <source>
        <dbReference type="ARBA" id="ARBA00022448"/>
    </source>
</evidence>
<protein>
    <submittedName>
        <fullName evidence="9">Putative PurR-regulated permease PerM</fullName>
    </submittedName>
</protein>
<feature type="transmembrane region" description="Helical" evidence="8">
    <location>
        <begin position="240"/>
        <end position="264"/>
    </location>
</feature>
<keyword evidence="5 8" id="KW-0812">Transmembrane</keyword>
<dbReference type="OrthoDB" id="9793390at2"/>
<keyword evidence="7 8" id="KW-0472">Membrane</keyword>
<evidence type="ECO:0000313" key="9">
    <source>
        <dbReference type="EMBL" id="TWH79317.1"/>
    </source>
</evidence>
<gene>
    <name evidence="9" type="ORF">LY60_02293</name>
</gene>
<comment type="caution">
    <text evidence="9">The sequence shown here is derived from an EMBL/GenBank/DDBJ whole genome shotgun (WGS) entry which is preliminary data.</text>
</comment>
<keyword evidence="6 8" id="KW-1133">Transmembrane helix</keyword>
<dbReference type="PANTHER" id="PTHR21716">
    <property type="entry name" value="TRANSMEMBRANE PROTEIN"/>
    <property type="match status" value="1"/>
</dbReference>
<evidence type="ECO:0000256" key="5">
    <source>
        <dbReference type="ARBA" id="ARBA00022692"/>
    </source>
</evidence>
<evidence type="ECO:0000256" key="7">
    <source>
        <dbReference type="ARBA" id="ARBA00023136"/>
    </source>
</evidence>
<evidence type="ECO:0000256" key="8">
    <source>
        <dbReference type="SAM" id="Phobius"/>
    </source>
</evidence>
<dbReference type="GO" id="GO:0055085">
    <property type="term" value="P:transmembrane transport"/>
    <property type="evidence" value="ECO:0007669"/>
    <property type="project" value="TreeGrafter"/>
</dbReference>
<feature type="transmembrane region" description="Helical" evidence="8">
    <location>
        <begin position="144"/>
        <end position="167"/>
    </location>
</feature>
<comment type="similarity">
    <text evidence="2">Belongs to the autoinducer-2 exporter (AI-2E) (TC 2.A.86) family.</text>
</comment>
<dbReference type="AlphaFoldDB" id="A0A562J877"/>
<dbReference type="Proteomes" id="UP000315343">
    <property type="component" value="Unassembled WGS sequence"/>
</dbReference>
<feature type="transmembrane region" description="Helical" evidence="8">
    <location>
        <begin position="271"/>
        <end position="288"/>
    </location>
</feature>
<name>A0A562J877_9FIRM</name>
<evidence type="ECO:0000256" key="6">
    <source>
        <dbReference type="ARBA" id="ARBA00022989"/>
    </source>
</evidence>